<dbReference type="Gene3D" id="3.30.300.30">
    <property type="match status" value="1"/>
</dbReference>
<sequence length="519" mass="54308">MYLTQGLHRSLQRHPEKTALCHLAPAGERTWTFAEFADAVARRAAALRGRGIARGDRVAILAPNDDAIVITMMACWWIGAVACPMNIRWSVHELRHAIADCGAPLLLVDPGCAGVAAALADIVATAETGALAAEARALAPLEDLRCGGDTLAVILYTGGTTGRSKGVMLSHVNLWSASMTRGAELNNAPDSVSLLVAPLFHVAGLGRLIGQSIVGGSCITLPQFRGDAVLAAIERHRISDIMVVPTMLQALLDAPGFTPERVRSLTRIAFGAAPMPPDLLDRALAAWPQAEFFQAYGLTETAGAVCINLPANHRPGAGAPERLRSVGRAGLGAEIRIVDERGDECPRGAVGELIVAGPMVTRGYWNLPDTSAEAIRDGWLHTGDGARMDADGYIFIVDRLKDMIISGGENVYSAEVEAALRSHPSVAEAAVIGVPDARWGESVHAVVVLHAGAGADQAALFDELGAWCRTRLAGYKCPRSLHVAEALPLSAAGKVLKTALRAGHASRAARAAGAVGAGA</sequence>
<dbReference type="InterPro" id="IPR000873">
    <property type="entry name" value="AMP-dep_synth/lig_dom"/>
</dbReference>
<keyword evidence="4" id="KW-1185">Reference proteome</keyword>
<dbReference type="InterPro" id="IPR025110">
    <property type="entry name" value="AMP-bd_C"/>
</dbReference>
<evidence type="ECO:0000259" key="2">
    <source>
        <dbReference type="Pfam" id="PF13193"/>
    </source>
</evidence>
<dbReference type="EMBL" id="JAUKVY010000042">
    <property type="protein sequence ID" value="MDO1537518.1"/>
    <property type="molecule type" value="Genomic_DNA"/>
</dbReference>
<gene>
    <name evidence="3" type="ORF">Q2T77_35285</name>
</gene>
<name>A0ABT8SF72_9BURK</name>
<accession>A0ABT8SF72</accession>
<evidence type="ECO:0000313" key="3">
    <source>
        <dbReference type="EMBL" id="MDO1537518.1"/>
    </source>
</evidence>
<protein>
    <submittedName>
        <fullName evidence="3">AMP-binding protein</fullName>
    </submittedName>
</protein>
<dbReference type="InterPro" id="IPR045851">
    <property type="entry name" value="AMP-bd_C_sf"/>
</dbReference>
<evidence type="ECO:0000313" key="4">
    <source>
        <dbReference type="Proteomes" id="UP001169027"/>
    </source>
</evidence>
<dbReference type="InterPro" id="IPR042099">
    <property type="entry name" value="ANL_N_sf"/>
</dbReference>
<dbReference type="PANTHER" id="PTHR43767:SF7">
    <property type="entry name" value="MEDIUM_LONG-CHAIN-FATTY-ACID--COA LIGASE FADD8"/>
    <property type="match status" value="1"/>
</dbReference>
<dbReference type="Proteomes" id="UP001169027">
    <property type="component" value="Unassembled WGS sequence"/>
</dbReference>
<dbReference type="InterPro" id="IPR020845">
    <property type="entry name" value="AMP-binding_CS"/>
</dbReference>
<dbReference type="PROSITE" id="PS00455">
    <property type="entry name" value="AMP_BINDING"/>
    <property type="match status" value="1"/>
</dbReference>
<feature type="domain" description="AMP-binding enzyme C-terminal" evidence="2">
    <location>
        <begin position="415"/>
        <end position="494"/>
    </location>
</feature>
<dbReference type="InterPro" id="IPR050237">
    <property type="entry name" value="ATP-dep_AMP-bd_enzyme"/>
</dbReference>
<dbReference type="PANTHER" id="PTHR43767">
    <property type="entry name" value="LONG-CHAIN-FATTY-ACID--COA LIGASE"/>
    <property type="match status" value="1"/>
</dbReference>
<dbReference type="SUPFAM" id="SSF56801">
    <property type="entry name" value="Acetyl-CoA synthetase-like"/>
    <property type="match status" value="1"/>
</dbReference>
<dbReference type="Gene3D" id="3.40.50.12780">
    <property type="entry name" value="N-terminal domain of ligase-like"/>
    <property type="match status" value="1"/>
</dbReference>
<organism evidence="3 4">
    <name type="scientific">Variovorax ginsengisoli</name>
    <dbReference type="NCBI Taxonomy" id="363844"/>
    <lineage>
        <taxon>Bacteria</taxon>
        <taxon>Pseudomonadati</taxon>
        <taxon>Pseudomonadota</taxon>
        <taxon>Betaproteobacteria</taxon>
        <taxon>Burkholderiales</taxon>
        <taxon>Comamonadaceae</taxon>
        <taxon>Variovorax</taxon>
    </lineage>
</organism>
<feature type="domain" description="AMP-dependent synthetase/ligase" evidence="1">
    <location>
        <begin position="8"/>
        <end position="365"/>
    </location>
</feature>
<proteinExistence type="predicted"/>
<dbReference type="Pfam" id="PF00501">
    <property type="entry name" value="AMP-binding"/>
    <property type="match status" value="1"/>
</dbReference>
<dbReference type="Pfam" id="PF13193">
    <property type="entry name" value="AMP-binding_C"/>
    <property type="match status" value="1"/>
</dbReference>
<reference evidence="3" key="1">
    <citation type="submission" date="2023-06" db="EMBL/GenBank/DDBJ databases">
        <authorList>
            <person name="Jiang Y."/>
            <person name="Liu Q."/>
        </authorList>
    </citation>
    <scope>NUCLEOTIDE SEQUENCE</scope>
    <source>
        <strain evidence="3">CGMCC 1.12090</strain>
    </source>
</reference>
<evidence type="ECO:0000259" key="1">
    <source>
        <dbReference type="Pfam" id="PF00501"/>
    </source>
</evidence>
<comment type="caution">
    <text evidence="3">The sequence shown here is derived from an EMBL/GenBank/DDBJ whole genome shotgun (WGS) entry which is preliminary data.</text>
</comment>
<dbReference type="RefSeq" id="WP_301815967.1">
    <property type="nucleotide sequence ID" value="NZ_JAUJZH010000042.1"/>
</dbReference>